<feature type="domain" description="Clp1 P-loop" evidence="10">
    <location>
        <begin position="161"/>
        <end position="334"/>
    </location>
</feature>
<evidence type="ECO:0000313" key="12">
    <source>
        <dbReference type="Proteomes" id="UP000566819"/>
    </source>
</evidence>
<feature type="compositionally biased region" description="Acidic residues" evidence="9">
    <location>
        <begin position="438"/>
        <end position="447"/>
    </location>
</feature>
<keyword evidence="8" id="KW-0067">ATP-binding</keyword>
<keyword evidence="6" id="KW-0547">Nucleotide-binding</keyword>
<evidence type="ECO:0000313" key="11">
    <source>
        <dbReference type="EMBL" id="KAF4628973.1"/>
    </source>
</evidence>
<keyword evidence="12" id="KW-1185">Reference proteome</keyword>
<feature type="compositionally biased region" description="Polar residues" evidence="9">
    <location>
        <begin position="420"/>
        <end position="436"/>
    </location>
</feature>
<sequence length="626" mass="68488">MSPNKKRKLDKPPVASQLSAVAARRALQTKAQASVHQNGNIQPKNQAQPAPSGFSALKSVESAPESAIIDEDSMNTRCESGLSLLNSLSPLLGKLWNDDSWSLGPEFKSLIKKPRSSTYQIVRSDFNIQEYKLNPISQLFSTTDGSQKAYLQPLVSAPEWNASLSKSAGVAILDLDPGQPEFSPPGQLSLVHLQEPNFGPPYSHPTTGNKSRILRSHAIGSLSPSSNPTLYMACVSDLVAHYKNLLSTLPSCPLILNTPGWVLGSGLEILVDLISKARPTAIIYMSDEGPFEVVATLREAAKSTPVYTLPSQVSEYTTRTAVHLRTMQTMSYFHLNPDTRMGLSWNNNPLSSIPPWEIRYSGENAGILGIICYGEQPPANLLADTINGSLVAVVVLEDLAAIPGWESQDQVEPRGEGPLHQSSPELSDENFISFNDSPDLDTSNEDNLENPIIAKPLIVQTTIEGLPYFNPQNDITLNPRYSHMIGLALVRGIDVPRKRLQILTSIQASVIDEVNKAGKKIVFVHGKLDTPGWAYTEELHQKSMIEKEKKRTGGEKMDVDDNDEDGEDVGMNEVEDSRVHGEGFQDAPWVEKLEGSQGRGLGARVWRIPTSQIICVETTFSGKLLV</sequence>
<feature type="compositionally biased region" description="Polar residues" evidence="9">
    <location>
        <begin position="29"/>
        <end position="49"/>
    </location>
</feature>
<dbReference type="AlphaFoldDB" id="A0A8H4RG38"/>
<comment type="function">
    <text evidence="1">Polynucleotide 5'-kinase involved in rRNA processing.</text>
</comment>
<dbReference type="InterPro" id="IPR032319">
    <property type="entry name" value="CLP1_P"/>
</dbReference>
<evidence type="ECO:0000256" key="7">
    <source>
        <dbReference type="ARBA" id="ARBA00022777"/>
    </source>
</evidence>
<dbReference type="GO" id="GO:0005524">
    <property type="term" value="F:ATP binding"/>
    <property type="evidence" value="ECO:0007669"/>
    <property type="project" value="UniProtKB-KW"/>
</dbReference>
<dbReference type="EMBL" id="JAAMPI010000736">
    <property type="protein sequence ID" value="KAF4628973.1"/>
    <property type="molecule type" value="Genomic_DNA"/>
</dbReference>
<feature type="region of interest" description="Disordered" evidence="9">
    <location>
        <begin position="547"/>
        <end position="568"/>
    </location>
</feature>
<dbReference type="OrthoDB" id="4054781at2759"/>
<gene>
    <name evidence="11" type="ORF">G7Y89_g9176</name>
</gene>
<evidence type="ECO:0000256" key="4">
    <source>
        <dbReference type="ARBA" id="ARBA00019824"/>
    </source>
</evidence>
<keyword evidence="5" id="KW-0808">Transferase</keyword>
<name>A0A8H4RG38_9HELO</name>
<evidence type="ECO:0000256" key="3">
    <source>
        <dbReference type="ARBA" id="ARBA00018706"/>
    </source>
</evidence>
<comment type="similarity">
    <text evidence="2">Belongs to the Clp1 family. NOL9/GRC3 subfamily.</text>
</comment>
<dbReference type="Pfam" id="PF16575">
    <property type="entry name" value="CLP1_P"/>
    <property type="match status" value="1"/>
</dbReference>
<evidence type="ECO:0000259" key="10">
    <source>
        <dbReference type="Pfam" id="PF16575"/>
    </source>
</evidence>
<feature type="compositionally biased region" description="Basic and acidic residues" evidence="9">
    <location>
        <begin position="547"/>
        <end position="559"/>
    </location>
</feature>
<comment type="caution">
    <text evidence="11">The sequence shown here is derived from an EMBL/GenBank/DDBJ whole genome shotgun (WGS) entry which is preliminary data.</text>
</comment>
<evidence type="ECO:0000256" key="1">
    <source>
        <dbReference type="ARBA" id="ARBA00003798"/>
    </source>
</evidence>
<accession>A0A8H4RG38</accession>
<dbReference type="PANTHER" id="PTHR12755">
    <property type="entry name" value="CLEAVAGE/POLYADENYLATION FACTOR IA SUBUNIT CLP1P"/>
    <property type="match status" value="1"/>
</dbReference>
<protein>
    <recommendedName>
        <fullName evidence="4">Polynucleotide 5'-hydroxyl-kinase GRC3</fullName>
    </recommendedName>
    <alternativeName>
        <fullName evidence="3">Polynucleotide 5'-hydroxyl-kinase grc3</fullName>
    </alternativeName>
</protein>
<evidence type="ECO:0000256" key="9">
    <source>
        <dbReference type="SAM" id="MobiDB-lite"/>
    </source>
</evidence>
<dbReference type="Proteomes" id="UP000566819">
    <property type="component" value="Unassembled WGS sequence"/>
</dbReference>
<keyword evidence="7" id="KW-0418">Kinase</keyword>
<dbReference type="GO" id="GO:0000448">
    <property type="term" value="P:cleavage in ITS2 between 5.8S rRNA and LSU-rRNA of tricistronic rRNA transcript (SSU-rRNA, 5.8S rRNA, LSU-rRNA)"/>
    <property type="evidence" value="ECO:0007669"/>
    <property type="project" value="TreeGrafter"/>
</dbReference>
<dbReference type="InterPro" id="IPR045116">
    <property type="entry name" value="Clp1/Grc3"/>
</dbReference>
<reference evidence="11 12" key="1">
    <citation type="submission" date="2020-03" db="EMBL/GenBank/DDBJ databases">
        <title>Draft Genome Sequence of Cudoniella acicularis.</title>
        <authorList>
            <person name="Buettner E."/>
            <person name="Kellner H."/>
        </authorList>
    </citation>
    <scope>NUCLEOTIDE SEQUENCE [LARGE SCALE GENOMIC DNA]</scope>
    <source>
        <strain evidence="11 12">DSM 108380</strain>
    </source>
</reference>
<evidence type="ECO:0000256" key="8">
    <source>
        <dbReference type="ARBA" id="ARBA00022840"/>
    </source>
</evidence>
<dbReference type="GO" id="GO:0005634">
    <property type="term" value="C:nucleus"/>
    <property type="evidence" value="ECO:0007669"/>
    <property type="project" value="TreeGrafter"/>
</dbReference>
<feature type="region of interest" description="Disordered" evidence="9">
    <location>
        <begin position="27"/>
        <end position="55"/>
    </location>
</feature>
<dbReference type="Gene3D" id="3.40.50.300">
    <property type="entry name" value="P-loop containing nucleotide triphosphate hydrolases"/>
    <property type="match status" value="1"/>
</dbReference>
<organism evidence="11 12">
    <name type="scientific">Cudoniella acicularis</name>
    <dbReference type="NCBI Taxonomy" id="354080"/>
    <lineage>
        <taxon>Eukaryota</taxon>
        <taxon>Fungi</taxon>
        <taxon>Dikarya</taxon>
        <taxon>Ascomycota</taxon>
        <taxon>Pezizomycotina</taxon>
        <taxon>Leotiomycetes</taxon>
        <taxon>Helotiales</taxon>
        <taxon>Tricladiaceae</taxon>
        <taxon>Cudoniella</taxon>
    </lineage>
</organism>
<feature type="region of interest" description="Disordered" evidence="9">
    <location>
        <begin position="406"/>
        <end position="447"/>
    </location>
</feature>
<evidence type="ECO:0000256" key="2">
    <source>
        <dbReference type="ARBA" id="ARBA00011003"/>
    </source>
</evidence>
<dbReference type="PANTHER" id="PTHR12755:SF3">
    <property type="entry name" value="POLYNUCLEOTIDE 5'-HYDROXYL-KINASE NOL9"/>
    <property type="match status" value="1"/>
</dbReference>
<evidence type="ECO:0000256" key="6">
    <source>
        <dbReference type="ARBA" id="ARBA00022741"/>
    </source>
</evidence>
<evidence type="ECO:0000256" key="5">
    <source>
        <dbReference type="ARBA" id="ARBA00022679"/>
    </source>
</evidence>
<dbReference type="GO" id="GO:0051731">
    <property type="term" value="F:polynucleotide 5'-hydroxyl-kinase activity"/>
    <property type="evidence" value="ECO:0007669"/>
    <property type="project" value="InterPro"/>
</dbReference>
<proteinExistence type="inferred from homology"/>
<dbReference type="InterPro" id="IPR027417">
    <property type="entry name" value="P-loop_NTPase"/>
</dbReference>